<evidence type="ECO:0000313" key="4">
    <source>
        <dbReference type="Proteomes" id="UP000192903"/>
    </source>
</evidence>
<accession>A0A1X7DQ94</accession>
<dbReference type="RefSeq" id="WP_085421057.1">
    <property type="nucleotide sequence ID" value="NZ_FXAF01000003.1"/>
</dbReference>
<dbReference type="AlphaFoldDB" id="A0A1X7DQ94"/>
<dbReference type="EMBL" id="FXAF01000003">
    <property type="protein sequence ID" value="SMF19224.1"/>
    <property type="molecule type" value="Genomic_DNA"/>
</dbReference>
<dbReference type="STRING" id="464029.SAMN02982989_5676"/>
<keyword evidence="2" id="KW-0732">Signal</keyword>
<feature type="chain" id="PRO_5012710782" description="DUF680 domain-containing protein" evidence="2">
    <location>
        <begin position="24"/>
        <end position="75"/>
    </location>
</feature>
<evidence type="ECO:0000313" key="3">
    <source>
        <dbReference type="EMBL" id="SMF19224.1"/>
    </source>
</evidence>
<feature type="region of interest" description="Disordered" evidence="1">
    <location>
        <begin position="39"/>
        <end position="75"/>
    </location>
</feature>
<evidence type="ECO:0000256" key="1">
    <source>
        <dbReference type="SAM" id="MobiDB-lite"/>
    </source>
</evidence>
<keyword evidence="4" id="KW-1185">Reference proteome</keyword>
<name>A0A1X7DQ94_9HYPH</name>
<dbReference type="OrthoDB" id="8410624at2"/>
<feature type="signal peptide" evidence="2">
    <location>
        <begin position="1"/>
        <end position="23"/>
    </location>
</feature>
<gene>
    <name evidence="3" type="ORF">SAMN02982989_5676</name>
</gene>
<protein>
    <recommendedName>
        <fullName evidence="5">DUF680 domain-containing protein</fullName>
    </recommendedName>
</protein>
<dbReference type="Proteomes" id="UP000192903">
    <property type="component" value="Unassembled WGS sequence"/>
</dbReference>
<proteinExistence type="predicted"/>
<organism evidence="3 4">
    <name type="scientific">Xaviernesmea oryzae</name>
    <dbReference type="NCBI Taxonomy" id="464029"/>
    <lineage>
        <taxon>Bacteria</taxon>
        <taxon>Pseudomonadati</taxon>
        <taxon>Pseudomonadota</taxon>
        <taxon>Alphaproteobacteria</taxon>
        <taxon>Hyphomicrobiales</taxon>
        <taxon>Rhizobiaceae</taxon>
        <taxon>Rhizobium/Agrobacterium group</taxon>
        <taxon>Xaviernesmea</taxon>
    </lineage>
</organism>
<evidence type="ECO:0008006" key="5">
    <source>
        <dbReference type="Google" id="ProtNLM"/>
    </source>
</evidence>
<reference evidence="4" key="1">
    <citation type="submission" date="2017-04" db="EMBL/GenBank/DDBJ databases">
        <authorList>
            <person name="Varghese N."/>
            <person name="Submissions S."/>
        </authorList>
    </citation>
    <scope>NUCLEOTIDE SEQUENCE [LARGE SCALE GENOMIC DNA]</scope>
    <source>
        <strain evidence="4">B4P</strain>
    </source>
</reference>
<evidence type="ECO:0000256" key="2">
    <source>
        <dbReference type="SAM" id="SignalP"/>
    </source>
</evidence>
<sequence length="75" mass="7995">MKTSISAIAAMVMAASFSGSALAEGDYYEGVSKAPITTSARSAKVDSVKTGSIEQVRADDRRDGPIFKHESRDNR</sequence>
<feature type="compositionally biased region" description="Basic and acidic residues" evidence="1">
    <location>
        <begin position="56"/>
        <end position="75"/>
    </location>
</feature>